<dbReference type="KEGG" id="alim:106530309"/>
<dbReference type="OrthoDB" id="8928050at2759"/>
<feature type="non-terminal residue" evidence="3">
    <location>
        <position position="232"/>
    </location>
</feature>
<dbReference type="InterPro" id="IPR033375">
    <property type="entry name" value="Cggbp1"/>
</dbReference>
<dbReference type="Proteomes" id="UP000192220">
    <property type="component" value="Unplaced"/>
</dbReference>
<dbReference type="GO" id="GO:0006357">
    <property type="term" value="P:regulation of transcription by RNA polymerase II"/>
    <property type="evidence" value="ECO:0007669"/>
    <property type="project" value="InterPro"/>
</dbReference>
<dbReference type="PANTHER" id="PTHR32344:SF1">
    <property type="entry name" value="U1-TYPE DOMAIN-CONTAINING PROTEIN"/>
    <property type="match status" value="1"/>
</dbReference>
<feature type="region of interest" description="Disordered" evidence="1">
    <location>
        <begin position="96"/>
        <end position="119"/>
    </location>
</feature>
<sequence length="232" mass="26804">MQLPGHTHTHTHRAEQSGEGRERGEREKKKVMAKRLSGMTISSKKLKNAKLSAKFRAEQYPSDFYESGEQLFCKFCQHTIDWMRKNTCDDHLQSKTHLRNKEKKQASARQTHQQTLQHSSTSLEVRREFIEDFVAVCAESDIPLEKMRKLRPFLMKHCKQGGGALPEHVSSLRQVHLPRVFEQHIEAVQKKLQGKKISVVVDETTDARDCSVLNIVVGFEGQYFLMDVIFLE</sequence>
<evidence type="ECO:0000313" key="2">
    <source>
        <dbReference type="Proteomes" id="UP000192220"/>
    </source>
</evidence>
<keyword evidence="2" id="KW-1185">Reference proteome</keyword>
<protein>
    <submittedName>
        <fullName evidence="3">CGG triplet repeat-binding protein 1</fullName>
    </submittedName>
</protein>
<feature type="compositionally biased region" description="Low complexity" evidence="1">
    <location>
        <begin position="110"/>
        <end position="119"/>
    </location>
</feature>
<dbReference type="GO" id="GO:0003690">
    <property type="term" value="F:double-stranded DNA binding"/>
    <property type="evidence" value="ECO:0007669"/>
    <property type="project" value="InterPro"/>
</dbReference>
<proteinExistence type="predicted"/>
<organism evidence="2 3">
    <name type="scientific">Austrofundulus limnaeus</name>
    <name type="common">Annual killifish</name>
    <dbReference type="NCBI Taxonomy" id="52670"/>
    <lineage>
        <taxon>Eukaryota</taxon>
        <taxon>Metazoa</taxon>
        <taxon>Chordata</taxon>
        <taxon>Craniata</taxon>
        <taxon>Vertebrata</taxon>
        <taxon>Euteleostomi</taxon>
        <taxon>Actinopterygii</taxon>
        <taxon>Neopterygii</taxon>
        <taxon>Teleostei</taxon>
        <taxon>Neoteleostei</taxon>
        <taxon>Acanthomorphata</taxon>
        <taxon>Ovalentaria</taxon>
        <taxon>Atherinomorphae</taxon>
        <taxon>Cyprinodontiformes</taxon>
        <taxon>Rivulidae</taxon>
        <taxon>Austrofundulus</taxon>
    </lineage>
</organism>
<dbReference type="STRING" id="52670.A0A2I4CMY8"/>
<accession>A0A2I4CMY8</accession>
<dbReference type="InParanoid" id="A0A2I4CMY8"/>
<reference evidence="3" key="1">
    <citation type="submission" date="2025-08" db="UniProtKB">
        <authorList>
            <consortium name="RefSeq"/>
        </authorList>
    </citation>
    <scope>IDENTIFICATION</scope>
</reference>
<dbReference type="AlphaFoldDB" id="A0A2I4CMY8"/>
<dbReference type="RefSeq" id="XP_013881354.1">
    <property type="nucleotide sequence ID" value="XM_014025900.1"/>
</dbReference>
<evidence type="ECO:0000256" key="1">
    <source>
        <dbReference type="SAM" id="MobiDB-lite"/>
    </source>
</evidence>
<gene>
    <name evidence="3" type="primary">LOC106530309</name>
</gene>
<feature type="region of interest" description="Disordered" evidence="1">
    <location>
        <begin position="1"/>
        <end position="30"/>
    </location>
</feature>
<dbReference type="GeneID" id="106530309"/>
<dbReference type="GO" id="GO:0005634">
    <property type="term" value="C:nucleus"/>
    <property type="evidence" value="ECO:0007669"/>
    <property type="project" value="InterPro"/>
</dbReference>
<name>A0A2I4CMY8_AUSLI</name>
<evidence type="ECO:0000313" key="3">
    <source>
        <dbReference type="RefSeq" id="XP_013881354.1"/>
    </source>
</evidence>
<dbReference type="PANTHER" id="PTHR32344">
    <property type="entry name" value="U1-TYPE DOMAIN-CONTAINING PROTEIN"/>
    <property type="match status" value="1"/>
</dbReference>
<feature type="compositionally biased region" description="Basic and acidic residues" evidence="1">
    <location>
        <begin position="12"/>
        <end position="30"/>
    </location>
</feature>